<dbReference type="Pfam" id="PF00364">
    <property type="entry name" value="Biotin_lipoyl"/>
    <property type="match status" value="1"/>
</dbReference>
<evidence type="ECO:0000313" key="6">
    <source>
        <dbReference type="EMBL" id="SFH16214.1"/>
    </source>
</evidence>
<reference evidence="6 8" key="1">
    <citation type="submission" date="2016-10" db="EMBL/GenBank/DDBJ databases">
        <authorList>
            <person name="Varghese N."/>
            <person name="Submissions S."/>
        </authorList>
    </citation>
    <scope>NUCLEOTIDE SEQUENCE [LARGE SCALE GENOMIC DNA]</scope>
    <source>
        <strain evidence="6 8">GMCC 1.11211</strain>
    </source>
</reference>
<proteinExistence type="predicted"/>
<dbReference type="Gene3D" id="2.40.50.100">
    <property type="match status" value="1"/>
</dbReference>
<organism evidence="7 9">
    <name type="scientific">Cryobacterium levicorallinum</name>
    <dbReference type="NCBI Taxonomy" id="995038"/>
    <lineage>
        <taxon>Bacteria</taxon>
        <taxon>Bacillati</taxon>
        <taxon>Actinomycetota</taxon>
        <taxon>Actinomycetes</taxon>
        <taxon>Micrococcales</taxon>
        <taxon>Microbacteriaceae</taxon>
        <taxon>Cryobacterium</taxon>
    </lineage>
</organism>
<dbReference type="GO" id="GO:0005737">
    <property type="term" value="C:cytoplasm"/>
    <property type="evidence" value="ECO:0007669"/>
    <property type="project" value="TreeGrafter"/>
</dbReference>
<evidence type="ECO:0000313" key="7">
    <source>
        <dbReference type="EMBL" id="TFB84957.1"/>
    </source>
</evidence>
<dbReference type="EMBL" id="FOPW01000001">
    <property type="protein sequence ID" value="SFH16214.1"/>
    <property type="molecule type" value="Genomic_DNA"/>
</dbReference>
<dbReference type="GO" id="GO:0016407">
    <property type="term" value="F:acetyltransferase activity"/>
    <property type="evidence" value="ECO:0007669"/>
    <property type="project" value="TreeGrafter"/>
</dbReference>
<keyword evidence="6" id="KW-0670">Pyruvate</keyword>
<dbReference type="PROSITE" id="PS50968">
    <property type="entry name" value="BIOTINYL_LIPOYL"/>
    <property type="match status" value="1"/>
</dbReference>
<dbReference type="Proteomes" id="UP000199681">
    <property type="component" value="Unassembled WGS sequence"/>
</dbReference>
<keyword evidence="4" id="KW-0012">Acyltransferase</keyword>
<dbReference type="CDD" id="cd06849">
    <property type="entry name" value="lipoyl_domain"/>
    <property type="match status" value="1"/>
</dbReference>
<keyword evidence="3" id="KW-0450">Lipoyl</keyword>
<evidence type="ECO:0000256" key="2">
    <source>
        <dbReference type="ARBA" id="ARBA00022679"/>
    </source>
</evidence>
<evidence type="ECO:0000256" key="3">
    <source>
        <dbReference type="ARBA" id="ARBA00022823"/>
    </source>
</evidence>
<keyword evidence="8" id="KW-1185">Reference proteome</keyword>
<evidence type="ECO:0000256" key="1">
    <source>
        <dbReference type="ARBA" id="ARBA00001938"/>
    </source>
</evidence>
<dbReference type="EMBL" id="SOFE01000014">
    <property type="protein sequence ID" value="TFB84957.1"/>
    <property type="molecule type" value="Genomic_DNA"/>
</dbReference>
<accession>A0A1I2XRX5</accession>
<reference evidence="7 9" key="2">
    <citation type="submission" date="2019-03" db="EMBL/GenBank/DDBJ databases">
        <title>Genomics of glacier-inhabiting Cryobacterium strains.</title>
        <authorList>
            <person name="Liu Q."/>
            <person name="Xin Y.-H."/>
        </authorList>
    </citation>
    <scope>NUCLEOTIDE SEQUENCE [LARGE SCALE GENOMIC DNA]</scope>
    <source>
        <strain evidence="7 9">Hh34</strain>
    </source>
</reference>
<dbReference type="RefSeq" id="WP_092447953.1">
    <property type="nucleotide sequence ID" value="NZ_BKAC01000003.1"/>
</dbReference>
<dbReference type="InterPro" id="IPR000089">
    <property type="entry name" value="Biotin_lipoyl"/>
</dbReference>
<comment type="cofactor">
    <cofactor evidence="1">
        <name>(R)-lipoate</name>
        <dbReference type="ChEBI" id="CHEBI:83088"/>
    </cofactor>
</comment>
<evidence type="ECO:0000313" key="9">
    <source>
        <dbReference type="Proteomes" id="UP000297963"/>
    </source>
</evidence>
<keyword evidence="2" id="KW-0808">Transferase</keyword>
<dbReference type="Proteomes" id="UP000297963">
    <property type="component" value="Unassembled WGS sequence"/>
</dbReference>
<feature type="domain" description="Lipoyl-binding" evidence="5">
    <location>
        <begin position="1"/>
        <end position="78"/>
    </location>
</feature>
<dbReference type="GO" id="GO:0031405">
    <property type="term" value="F:lipoic acid binding"/>
    <property type="evidence" value="ECO:0007669"/>
    <property type="project" value="TreeGrafter"/>
</dbReference>
<dbReference type="InterPro" id="IPR050743">
    <property type="entry name" value="2-oxoacid_DH_E2_comp"/>
</dbReference>
<dbReference type="SUPFAM" id="SSF51230">
    <property type="entry name" value="Single hybrid motif"/>
    <property type="match status" value="1"/>
</dbReference>
<dbReference type="PANTHER" id="PTHR43178">
    <property type="entry name" value="DIHYDROLIPOAMIDE ACETYLTRANSFERASE COMPONENT OF PYRUVATE DEHYDROGENASE COMPLEX"/>
    <property type="match status" value="1"/>
</dbReference>
<gene>
    <name evidence="7" type="ORF">E3O11_07865</name>
    <name evidence="6" type="ORF">SAMN05216274_101115</name>
</gene>
<dbReference type="STRING" id="995038.SAMN05216274_101115"/>
<evidence type="ECO:0000313" key="8">
    <source>
        <dbReference type="Proteomes" id="UP000199681"/>
    </source>
</evidence>
<evidence type="ECO:0000256" key="4">
    <source>
        <dbReference type="ARBA" id="ARBA00023315"/>
    </source>
</evidence>
<comment type="caution">
    <text evidence="7">The sequence shown here is derived from an EMBL/GenBank/DDBJ whole genome shotgun (WGS) entry which is preliminary data.</text>
</comment>
<dbReference type="PANTHER" id="PTHR43178:SF5">
    <property type="entry name" value="LIPOAMIDE ACYLTRANSFERASE COMPONENT OF BRANCHED-CHAIN ALPHA-KETO ACID DEHYDROGENASE COMPLEX, MITOCHONDRIAL"/>
    <property type="match status" value="1"/>
</dbReference>
<evidence type="ECO:0000259" key="5">
    <source>
        <dbReference type="PROSITE" id="PS50968"/>
    </source>
</evidence>
<dbReference type="InterPro" id="IPR011053">
    <property type="entry name" value="Single_hybrid_motif"/>
</dbReference>
<protein>
    <submittedName>
        <fullName evidence="7">Biotin attachment protein</fullName>
    </submittedName>
    <submittedName>
        <fullName evidence="6">Pyruvate dehydrogenase E2 component (Dihydrolipoamide acetyltransferase)</fullName>
    </submittedName>
</protein>
<sequence>MAEISFPLPDLGEGLLEATVLEWLVTVGDQVERNQPFVEVETTKSSVELPSPIAGIVLTLHGEPGDVVLVDTPLITFTVADDSAGIVGTVPAEAAPKRRVRLTVVLDGD</sequence>
<dbReference type="AlphaFoldDB" id="A0A1I2XRX5"/>
<dbReference type="InterPro" id="IPR003016">
    <property type="entry name" value="2-oxoA_DH_lipoyl-BS"/>
</dbReference>
<name>A0A1I2XRX5_9MICO</name>
<dbReference type="PROSITE" id="PS00189">
    <property type="entry name" value="LIPOYL"/>
    <property type="match status" value="1"/>
</dbReference>